<protein>
    <recommendedName>
        <fullName evidence="2">RNA-binding protein</fullName>
    </recommendedName>
</protein>
<evidence type="ECO:0008006" key="2">
    <source>
        <dbReference type="Google" id="ProtNLM"/>
    </source>
</evidence>
<gene>
    <name evidence="1" type="ORF">AVDCRST_MAG20-2654</name>
</gene>
<name>A0A6J4ITT4_9ACTN</name>
<organism evidence="1">
    <name type="scientific">uncultured Acidimicrobiales bacterium</name>
    <dbReference type="NCBI Taxonomy" id="310071"/>
    <lineage>
        <taxon>Bacteria</taxon>
        <taxon>Bacillati</taxon>
        <taxon>Actinomycetota</taxon>
        <taxon>Acidimicrobiia</taxon>
        <taxon>Acidimicrobiales</taxon>
        <taxon>environmental samples</taxon>
    </lineage>
</organism>
<sequence length="141" mass="15139">MTAWLIDGSNVVGSRPDGWWRDRNAAFGRLVTRLGVLAARGDDVSVVFDGRPSDALGEGVHDGVEVLWARRAGPDAADDRIVELVSAHPEPSERCVVTSDRALASRVTSLGAEVMGAGTLLRLLDELEGGRPARPTRREAR</sequence>
<dbReference type="Pfam" id="PF05991">
    <property type="entry name" value="NYN_YacP"/>
    <property type="match status" value="1"/>
</dbReference>
<dbReference type="EMBL" id="CADCSY010000126">
    <property type="protein sequence ID" value="CAA9260046.1"/>
    <property type="molecule type" value="Genomic_DNA"/>
</dbReference>
<dbReference type="AlphaFoldDB" id="A0A6J4ITT4"/>
<dbReference type="InterPro" id="IPR010298">
    <property type="entry name" value="YacP-like"/>
</dbReference>
<evidence type="ECO:0000313" key="1">
    <source>
        <dbReference type="EMBL" id="CAA9260046.1"/>
    </source>
</evidence>
<accession>A0A6J4ITT4</accession>
<proteinExistence type="predicted"/>
<reference evidence="1" key="1">
    <citation type="submission" date="2020-02" db="EMBL/GenBank/DDBJ databases">
        <authorList>
            <person name="Meier V. D."/>
        </authorList>
    </citation>
    <scope>NUCLEOTIDE SEQUENCE</scope>
    <source>
        <strain evidence="1">AVDCRST_MAG20</strain>
    </source>
</reference>